<dbReference type="InterPro" id="IPR000843">
    <property type="entry name" value="HTH_LacI"/>
</dbReference>
<accession>V6IUR5</accession>
<dbReference type="AlphaFoldDB" id="V6IUR5"/>
<keyword evidence="6" id="KW-1185">Reference proteome</keyword>
<keyword evidence="3" id="KW-0804">Transcription</keyword>
<keyword evidence="1" id="KW-0805">Transcription regulation</keyword>
<dbReference type="Proteomes" id="UP000018296">
    <property type="component" value="Unassembled WGS sequence"/>
</dbReference>
<dbReference type="PROSITE" id="PS00356">
    <property type="entry name" value="HTH_LACI_1"/>
    <property type="match status" value="1"/>
</dbReference>
<evidence type="ECO:0000313" key="5">
    <source>
        <dbReference type="EMBL" id="EST10802.1"/>
    </source>
</evidence>
<sequence>MATIKDIAKQAGVSIATVSRILNYDQTLSVTEETRKRIFETAESLNYSKFKNRPHKKKSHGKIAIVLWVTEQEELNDLYYLSIRMGVENKLQAESYETVHLFPNENVTEKNDIDGIIAIGKFSESEIKKLTTISKSIVFLDFDTFAFGYDCVVTDFEQAVKQVVDHFLDKGIHSIGMLAGKESTYDQNLVLKDPRYDFFVKKIKVKLNQDSEYIFTGSFSPDSGYQLMMEAIEKLGDQLPRAFFVASDAMAIGAIRALHEHNIQVPERVSLIGFNDISIAKYFYPPLSTVKVYTEVMGELGVDLLVKQIKNPLEVPQRITLGTKLINRKSSL</sequence>
<evidence type="ECO:0000256" key="3">
    <source>
        <dbReference type="ARBA" id="ARBA00023163"/>
    </source>
</evidence>
<dbReference type="PANTHER" id="PTHR30146">
    <property type="entry name" value="LACI-RELATED TRANSCRIPTIONAL REPRESSOR"/>
    <property type="match status" value="1"/>
</dbReference>
<dbReference type="Pfam" id="PF13377">
    <property type="entry name" value="Peripla_BP_3"/>
    <property type="match status" value="1"/>
</dbReference>
<dbReference type="SUPFAM" id="SSF47413">
    <property type="entry name" value="lambda repressor-like DNA-binding domains"/>
    <property type="match status" value="1"/>
</dbReference>
<dbReference type="PROSITE" id="PS50932">
    <property type="entry name" value="HTH_LACI_2"/>
    <property type="match status" value="1"/>
</dbReference>
<dbReference type="PATRIC" id="fig|1395513.3.peg.2942"/>
<dbReference type="CDD" id="cd01392">
    <property type="entry name" value="HTH_LacI"/>
    <property type="match status" value="1"/>
</dbReference>
<dbReference type="STRING" id="1395513.P343_14485"/>
<dbReference type="Pfam" id="PF00356">
    <property type="entry name" value="LacI"/>
    <property type="match status" value="1"/>
</dbReference>
<dbReference type="InterPro" id="IPR046335">
    <property type="entry name" value="LacI/GalR-like_sensor"/>
</dbReference>
<dbReference type="InterPro" id="IPR010982">
    <property type="entry name" value="Lambda_DNA-bd_dom_sf"/>
</dbReference>
<keyword evidence="2" id="KW-0238">DNA-binding</keyword>
<dbReference type="OrthoDB" id="43195at2"/>
<dbReference type="SUPFAM" id="SSF53822">
    <property type="entry name" value="Periplasmic binding protein-like I"/>
    <property type="match status" value="1"/>
</dbReference>
<dbReference type="Gene3D" id="3.40.50.2300">
    <property type="match status" value="2"/>
</dbReference>
<comment type="caution">
    <text evidence="5">The sequence shown here is derived from an EMBL/GenBank/DDBJ whole genome shotgun (WGS) entry which is preliminary data.</text>
</comment>
<dbReference type="EMBL" id="AWTC01000016">
    <property type="protein sequence ID" value="EST10802.1"/>
    <property type="molecule type" value="Genomic_DNA"/>
</dbReference>
<evidence type="ECO:0000256" key="2">
    <source>
        <dbReference type="ARBA" id="ARBA00023125"/>
    </source>
</evidence>
<feature type="domain" description="HTH lacI-type" evidence="4">
    <location>
        <begin position="2"/>
        <end position="47"/>
    </location>
</feature>
<dbReference type="InterPro" id="IPR028082">
    <property type="entry name" value="Peripla_BP_I"/>
</dbReference>
<gene>
    <name evidence="5" type="ORF">P343_14485</name>
</gene>
<dbReference type="PRINTS" id="PR00036">
    <property type="entry name" value="HTHLACI"/>
</dbReference>
<evidence type="ECO:0000259" key="4">
    <source>
        <dbReference type="PROSITE" id="PS50932"/>
    </source>
</evidence>
<dbReference type="RefSeq" id="WP_023511124.1">
    <property type="nucleotide sequence ID" value="NZ_AWTC01000016.1"/>
</dbReference>
<dbReference type="GO" id="GO:0000976">
    <property type="term" value="F:transcription cis-regulatory region binding"/>
    <property type="evidence" value="ECO:0007669"/>
    <property type="project" value="TreeGrafter"/>
</dbReference>
<organism evidence="5 6">
    <name type="scientific">Sporolactobacillus laevolacticus DSM 442</name>
    <dbReference type="NCBI Taxonomy" id="1395513"/>
    <lineage>
        <taxon>Bacteria</taxon>
        <taxon>Bacillati</taxon>
        <taxon>Bacillota</taxon>
        <taxon>Bacilli</taxon>
        <taxon>Bacillales</taxon>
        <taxon>Sporolactobacillaceae</taxon>
        <taxon>Sporolactobacillus</taxon>
    </lineage>
</organism>
<dbReference type="CDD" id="cd01544">
    <property type="entry name" value="PBP1_GalR"/>
    <property type="match status" value="1"/>
</dbReference>
<name>V6IUR5_9BACL</name>
<dbReference type="eggNOG" id="COG1609">
    <property type="taxonomic scope" value="Bacteria"/>
</dbReference>
<protein>
    <submittedName>
        <fullName evidence="5">LacI family transcriptional regulator</fullName>
    </submittedName>
</protein>
<evidence type="ECO:0000256" key="1">
    <source>
        <dbReference type="ARBA" id="ARBA00023015"/>
    </source>
</evidence>
<reference evidence="5 6" key="1">
    <citation type="journal article" date="2013" name="Genome Announc.">
        <title>Genome Sequence of Sporolactobacillus laevolacticus DSM442, an Efficient Polymer-Grade D-Lactate Producer from Agricultural Waste Cottonseed as a Nitrogen Source.</title>
        <authorList>
            <person name="Wang H."/>
            <person name="Wang L."/>
            <person name="Ju J."/>
            <person name="Yu B."/>
            <person name="Ma Y."/>
        </authorList>
    </citation>
    <scope>NUCLEOTIDE SEQUENCE [LARGE SCALE GENOMIC DNA]</scope>
    <source>
        <strain evidence="5 6">DSM 442</strain>
    </source>
</reference>
<dbReference type="Gene3D" id="1.10.260.40">
    <property type="entry name" value="lambda repressor-like DNA-binding domains"/>
    <property type="match status" value="1"/>
</dbReference>
<proteinExistence type="predicted"/>
<dbReference type="GO" id="GO:0003700">
    <property type="term" value="F:DNA-binding transcription factor activity"/>
    <property type="evidence" value="ECO:0007669"/>
    <property type="project" value="TreeGrafter"/>
</dbReference>
<dbReference type="PANTHER" id="PTHR30146:SF149">
    <property type="entry name" value="HTH-TYPE TRANSCRIPTIONAL REGULATOR EBGR"/>
    <property type="match status" value="1"/>
</dbReference>
<dbReference type="SMART" id="SM00354">
    <property type="entry name" value="HTH_LACI"/>
    <property type="match status" value="1"/>
</dbReference>
<evidence type="ECO:0000313" key="6">
    <source>
        <dbReference type="Proteomes" id="UP000018296"/>
    </source>
</evidence>